<feature type="compositionally biased region" description="Low complexity" evidence="1">
    <location>
        <begin position="284"/>
        <end position="298"/>
    </location>
</feature>
<protein>
    <submittedName>
        <fullName evidence="2">Uncharacterized protein</fullName>
    </submittedName>
</protein>
<feature type="compositionally biased region" description="Low complexity" evidence="1">
    <location>
        <begin position="196"/>
        <end position="248"/>
    </location>
</feature>
<feature type="region of interest" description="Disordered" evidence="1">
    <location>
        <begin position="174"/>
        <end position="307"/>
    </location>
</feature>
<keyword evidence="3" id="KW-1185">Reference proteome</keyword>
<dbReference type="Proteomes" id="UP001143463">
    <property type="component" value="Unassembled WGS sequence"/>
</dbReference>
<reference evidence="2" key="1">
    <citation type="journal article" date="2014" name="Int. J. Syst. Evol. Microbiol.">
        <title>Complete genome sequence of Corynebacterium casei LMG S-19264T (=DSM 44701T), isolated from a smear-ripened cheese.</title>
        <authorList>
            <consortium name="US DOE Joint Genome Institute (JGI-PGF)"/>
            <person name="Walter F."/>
            <person name="Albersmeier A."/>
            <person name="Kalinowski J."/>
            <person name="Ruckert C."/>
        </authorList>
    </citation>
    <scope>NUCLEOTIDE SEQUENCE</scope>
    <source>
        <strain evidence="2">VKM Ac-1069</strain>
    </source>
</reference>
<sequence length="307" mass="31830">MASRDACRPARSARGRGQWLARALGLVGAALLLAACGGRSEAPQPLPTFAPSYDWALVADVIGDDPDAQVYRAVRTGCDPGQQALNSRWDQLTGPREVLLFAAAIQMCRGDQAGALASYQKASTYGWNGLGPDRMSGRCAVYTALTVTLNRVTPAVVSCPAGLSPAFVRSASGVADNPLTPEDEAAPPVVPPAVPPNSSSRPPTTTAKARSTPTTTATTPSTTTSTRAERAPLATTTKPRPTTAAPAPTTRPKPQPTSQQPARPNTTTKPKPQNPGPTDMGPNDGMTTTKDKSTTPGTGMTGDNEMD</sequence>
<organism evidence="2 3">
    <name type="scientific">Pseudonocardia halophobica</name>
    <dbReference type="NCBI Taxonomy" id="29401"/>
    <lineage>
        <taxon>Bacteria</taxon>
        <taxon>Bacillati</taxon>
        <taxon>Actinomycetota</taxon>
        <taxon>Actinomycetes</taxon>
        <taxon>Pseudonocardiales</taxon>
        <taxon>Pseudonocardiaceae</taxon>
        <taxon>Pseudonocardia</taxon>
    </lineage>
</organism>
<evidence type="ECO:0000313" key="3">
    <source>
        <dbReference type="Proteomes" id="UP001143463"/>
    </source>
</evidence>
<dbReference type="AlphaFoldDB" id="A0A9W6NW17"/>
<evidence type="ECO:0000313" key="2">
    <source>
        <dbReference type="EMBL" id="GLL10962.1"/>
    </source>
</evidence>
<comment type="caution">
    <text evidence="2">The sequence shown here is derived from an EMBL/GenBank/DDBJ whole genome shotgun (WGS) entry which is preliminary data.</text>
</comment>
<dbReference type="EMBL" id="BSFQ01000006">
    <property type="protein sequence ID" value="GLL10962.1"/>
    <property type="molecule type" value="Genomic_DNA"/>
</dbReference>
<proteinExistence type="predicted"/>
<accession>A0A9W6NW17</accession>
<evidence type="ECO:0000256" key="1">
    <source>
        <dbReference type="SAM" id="MobiDB-lite"/>
    </source>
</evidence>
<name>A0A9W6NW17_9PSEU</name>
<gene>
    <name evidence="2" type="ORF">GCM10017577_21030</name>
</gene>
<reference evidence="2" key="2">
    <citation type="submission" date="2023-01" db="EMBL/GenBank/DDBJ databases">
        <authorList>
            <person name="Sun Q."/>
            <person name="Evtushenko L."/>
        </authorList>
    </citation>
    <scope>NUCLEOTIDE SEQUENCE</scope>
    <source>
        <strain evidence="2">VKM Ac-1069</strain>
    </source>
</reference>